<evidence type="ECO:0000313" key="2">
    <source>
        <dbReference type="EMBL" id="OGK53219.1"/>
    </source>
</evidence>
<keyword evidence="1" id="KW-0472">Membrane</keyword>
<keyword evidence="1" id="KW-0812">Transmembrane</keyword>
<feature type="transmembrane region" description="Helical" evidence="1">
    <location>
        <begin position="21"/>
        <end position="39"/>
    </location>
</feature>
<protein>
    <submittedName>
        <fullName evidence="2">Uncharacterized protein</fullName>
    </submittedName>
</protein>
<feature type="transmembrane region" description="Helical" evidence="1">
    <location>
        <begin position="205"/>
        <end position="238"/>
    </location>
</feature>
<organism evidence="2 3">
    <name type="scientific">Candidatus Roizmanbacteria bacterium RIFCSPLOWO2_02_FULL_36_11</name>
    <dbReference type="NCBI Taxonomy" id="1802071"/>
    <lineage>
        <taxon>Bacteria</taxon>
        <taxon>Candidatus Roizmaniibacteriota</taxon>
    </lineage>
</organism>
<feature type="transmembrane region" description="Helical" evidence="1">
    <location>
        <begin position="410"/>
        <end position="432"/>
    </location>
</feature>
<feature type="transmembrane region" description="Helical" evidence="1">
    <location>
        <begin position="164"/>
        <end position="184"/>
    </location>
</feature>
<proteinExistence type="predicted"/>
<gene>
    <name evidence="2" type="ORF">A3H78_02695</name>
</gene>
<feature type="transmembrane region" description="Helical" evidence="1">
    <location>
        <begin position="350"/>
        <end position="368"/>
    </location>
</feature>
<feature type="transmembrane region" description="Helical" evidence="1">
    <location>
        <begin position="375"/>
        <end position="398"/>
    </location>
</feature>
<reference evidence="2 3" key="1">
    <citation type="journal article" date="2016" name="Nat. Commun.">
        <title>Thousands of microbial genomes shed light on interconnected biogeochemical processes in an aquifer system.</title>
        <authorList>
            <person name="Anantharaman K."/>
            <person name="Brown C.T."/>
            <person name="Hug L.A."/>
            <person name="Sharon I."/>
            <person name="Castelle C.J."/>
            <person name="Probst A.J."/>
            <person name="Thomas B.C."/>
            <person name="Singh A."/>
            <person name="Wilkins M.J."/>
            <person name="Karaoz U."/>
            <person name="Brodie E.L."/>
            <person name="Williams K.H."/>
            <person name="Hubbard S.S."/>
            <person name="Banfield J.F."/>
        </authorList>
    </citation>
    <scope>NUCLEOTIDE SEQUENCE [LARGE SCALE GENOMIC DNA]</scope>
</reference>
<dbReference type="EMBL" id="MGAV01000022">
    <property type="protein sequence ID" value="OGK53219.1"/>
    <property type="molecule type" value="Genomic_DNA"/>
</dbReference>
<dbReference type="AlphaFoldDB" id="A0A1F7JC79"/>
<name>A0A1F7JC79_9BACT</name>
<dbReference type="Proteomes" id="UP000177418">
    <property type="component" value="Unassembled WGS sequence"/>
</dbReference>
<feature type="transmembrane region" description="Helical" evidence="1">
    <location>
        <begin position="297"/>
        <end position="317"/>
    </location>
</feature>
<evidence type="ECO:0000256" key="1">
    <source>
        <dbReference type="SAM" id="Phobius"/>
    </source>
</evidence>
<sequence>MNIISLSINAVKKFFNSLYKAAFIFVILFVILFIFGSVINSERNTLLNANSSNHNRETIYQIINNPDLNKTKEGKSKIKRYRYVICSLIGEGCTDNPNDSEKYYSTSFFGTLGKIVSMPFAYQPASGIYYATNSLFDVHLIPRTYAIEGVGFAALRPILNIWKIFRYLSYLIIVFVLFIMGFAIMFRMKIDPQTVISLENALPRLITTLIMITMSFAIAGFMIDFMYILMGVIVSIIVSDTSHGLMYANKTELIQKLFTDTGPFLIGTIIDTTWIPSIGSSLLGILPHGIEIMVRNIAAGIITIISSKVPLGNLLVWGDFLSGIPVFGKPAQIFYILNVVPDFFNKVKNYVDMIVFLAIIVTSLLLFIRITTMLFFCFIQILILVIFSPIILLFQAIPGKNAFGFWIKNLLSNLIAFPLVAILLIVGAFIVNSPPQSGFIWRPPFINSSSAEGFNAIIGIGLLFMIPNLVKLVKKALGGDGLPGAGFGLFFSGVTAPLGAAIPIGSQFASAYWSFGIMRSMLGNIGGKSKPAGTISDAASGVENVIEAGKAFQRGGGDKR</sequence>
<feature type="transmembrane region" description="Helical" evidence="1">
    <location>
        <begin position="264"/>
        <end position="285"/>
    </location>
</feature>
<feature type="transmembrane region" description="Helical" evidence="1">
    <location>
        <begin position="453"/>
        <end position="470"/>
    </location>
</feature>
<comment type="caution">
    <text evidence="2">The sequence shown here is derived from an EMBL/GenBank/DDBJ whole genome shotgun (WGS) entry which is preliminary data.</text>
</comment>
<evidence type="ECO:0000313" key="3">
    <source>
        <dbReference type="Proteomes" id="UP000177418"/>
    </source>
</evidence>
<keyword evidence="1" id="KW-1133">Transmembrane helix</keyword>
<accession>A0A1F7JC79</accession>
<feature type="transmembrane region" description="Helical" evidence="1">
    <location>
        <begin position="490"/>
        <end position="515"/>
    </location>
</feature>